<dbReference type="InterPro" id="IPR032710">
    <property type="entry name" value="NTF2-like_dom_sf"/>
</dbReference>
<evidence type="ECO:0000313" key="2">
    <source>
        <dbReference type="EMBL" id="SFU79916.1"/>
    </source>
</evidence>
<reference evidence="3" key="1">
    <citation type="submission" date="2016-10" db="EMBL/GenBank/DDBJ databases">
        <authorList>
            <person name="Varghese N."/>
        </authorList>
    </citation>
    <scope>NUCLEOTIDE SEQUENCE [LARGE SCALE GENOMIC DNA]</scope>
    <source>
        <strain evidence="3">DSM 18820</strain>
    </source>
</reference>
<evidence type="ECO:0000313" key="3">
    <source>
        <dbReference type="Proteomes" id="UP000182491"/>
    </source>
</evidence>
<dbReference type="OrthoDB" id="582835at2"/>
<dbReference type="InterPro" id="IPR037401">
    <property type="entry name" value="SnoaL-like"/>
</dbReference>
<dbReference type="STRING" id="388950.GCA_001611675_02592"/>
<keyword evidence="3" id="KW-1185">Reference proteome</keyword>
<protein>
    <submittedName>
        <fullName evidence="2">SnoaL-like domain-containing protein</fullName>
    </submittedName>
</protein>
<dbReference type="EMBL" id="FPCA01000003">
    <property type="protein sequence ID" value="SFU79916.1"/>
    <property type="molecule type" value="Genomic_DNA"/>
</dbReference>
<accession>A0A1I7J412</accession>
<gene>
    <name evidence="2" type="ORF">SAMN04487941_2473</name>
</gene>
<organism evidence="2 3">
    <name type="scientific">Pontibacter akesuensis</name>
    <dbReference type="NCBI Taxonomy" id="388950"/>
    <lineage>
        <taxon>Bacteria</taxon>
        <taxon>Pseudomonadati</taxon>
        <taxon>Bacteroidota</taxon>
        <taxon>Cytophagia</taxon>
        <taxon>Cytophagales</taxon>
        <taxon>Hymenobacteraceae</taxon>
        <taxon>Pontibacter</taxon>
    </lineage>
</organism>
<dbReference type="Gene3D" id="3.10.450.50">
    <property type="match status" value="1"/>
</dbReference>
<evidence type="ECO:0000259" key="1">
    <source>
        <dbReference type="Pfam" id="PF12680"/>
    </source>
</evidence>
<dbReference type="Pfam" id="PF12680">
    <property type="entry name" value="SnoaL_2"/>
    <property type="match status" value="1"/>
</dbReference>
<proteinExistence type="predicted"/>
<sequence>MNQEERKRQIIQNYIQAYNAFDVAGMIQDLHPNVIFENRAGGEVTFRTEGISAFRKQAEQAKTYFTERKQQLESIDFRGDVVEASINYCGVLAADLPNGMKAGDELTLQGKSIFYFKDGKIIKLQDIS</sequence>
<dbReference type="AlphaFoldDB" id="A0A1I7J412"/>
<dbReference type="RefSeq" id="WP_068838523.1">
    <property type="nucleotide sequence ID" value="NZ_BMXC01000003.1"/>
</dbReference>
<dbReference type="Proteomes" id="UP000182491">
    <property type="component" value="Unassembled WGS sequence"/>
</dbReference>
<name>A0A1I7J412_9BACT</name>
<dbReference type="SUPFAM" id="SSF54427">
    <property type="entry name" value="NTF2-like"/>
    <property type="match status" value="1"/>
</dbReference>
<feature type="domain" description="SnoaL-like" evidence="1">
    <location>
        <begin position="11"/>
        <end position="122"/>
    </location>
</feature>